<gene>
    <name evidence="1" type="ORF">H7F53_09435</name>
</gene>
<reference evidence="1 2" key="1">
    <citation type="submission" date="2020-08" db="EMBL/GenBank/DDBJ databases">
        <title>The genome sequence of type strain Novosphingobium piscinae KCTC 42194.</title>
        <authorList>
            <person name="Liu Y."/>
        </authorList>
    </citation>
    <scope>NUCLEOTIDE SEQUENCE [LARGE SCALE GENOMIC DNA]</scope>
    <source>
        <strain evidence="1 2">KCTC 42194</strain>
    </source>
</reference>
<protein>
    <submittedName>
        <fullName evidence="1">Uncharacterized protein</fullName>
    </submittedName>
</protein>
<evidence type="ECO:0000313" key="1">
    <source>
        <dbReference type="EMBL" id="MBC2669364.1"/>
    </source>
</evidence>
<keyword evidence="2" id="KW-1185">Reference proteome</keyword>
<dbReference type="EMBL" id="JACLAX010000008">
    <property type="protein sequence ID" value="MBC2669364.1"/>
    <property type="molecule type" value="Genomic_DNA"/>
</dbReference>
<evidence type="ECO:0000313" key="2">
    <source>
        <dbReference type="Proteomes" id="UP000551327"/>
    </source>
</evidence>
<name>A0A7X1FYJ3_9SPHN</name>
<sequence>MSTDLVVVAWNGTGDPFALIARDAVPAFRLAAFCYTGAPHEAWSGGPVYARATQCKGEAFSALIAALEAEDAPLGYVGFIDDDVVLSVSGINAMLADARRHGHASFSASLSADSHLSHRRFVTRPGGGKRAIAWVEVMAPFIRWEMLRRAGPLIAGNTSSYGIDQFVMPMLQRMLDLPTTVIYDDVVMRHTRPITSDGKVFRNGLTADQERVAQRARCLAHLRVERPDLCWTPWWFAWAAPWDGPARFWLPRLLQPFAPLLRWLRR</sequence>
<dbReference type="AlphaFoldDB" id="A0A7X1FYJ3"/>
<comment type="caution">
    <text evidence="1">The sequence shown here is derived from an EMBL/GenBank/DDBJ whole genome shotgun (WGS) entry which is preliminary data.</text>
</comment>
<proteinExistence type="predicted"/>
<dbReference type="Proteomes" id="UP000551327">
    <property type="component" value="Unassembled WGS sequence"/>
</dbReference>
<dbReference type="RefSeq" id="WP_185679232.1">
    <property type="nucleotide sequence ID" value="NZ_JACLAX010000008.1"/>
</dbReference>
<accession>A0A7X1FYJ3</accession>
<organism evidence="1 2">
    <name type="scientific">Novosphingobium piscinae</name>
    <dbReference type="NCBI Taxonomy" id="1507448"/>
    <lineage>
        <taxon>Bacteria</taxon>
        <taxon>Pseudomonadati</taxon>
        <taxon>Pseudomonadota</taxon>
        <taxon>Alphaproteobacteria</taxon>
        <taxon>Sphingomonadales</taxon>
        <taxon>Sphingomonadaceae</taxon>
        <taxon>Novosphingobium</taxon>
    </lineage>
</organism>